<evidence type="ECO:0000313" key="1">
    <source>
        <dbReference type="EMBL" id="KJE21371.1"/>
    </source>
</evidence>
<evidence type="ECO:0000313" key="2">
    <source>
        <dbReference type="Proteomes" id="UP000032545"/>
    </source>
</evidence>
<reference evidence="1 2" key="2">
    <citation type="journal article" date="2016" name="Genome Announc.">
        <title>Permanent Draft Genome Sequences for Two Variants of Frankia sp. Strain CpI1, the First Frankia Strain Isolated from Root Nodules of Comptonia peregrina.</title>
        <authorList>
            <person name="Oshone R."/>
            <person name="Hurst S.G.IV."/>
            <person name="Abebe-Akele F."/>
            <person name="Simpson S."/>
            <person name="Morris K."/>
            <person name="Thomas W.K."/>
            <person name="Tisa L.S."/>
        </authorList>
    </citation>
    <scope>NUCLEOTIDE SEQUENCE [LARGE SCALE GENOMIC DNA]</scope>
    <source>
        <strain evidence="2">CpI1-S</strain>
    </source>
</reference>
<gene>
    <name evidence="1" type="ORF">FF36_04302</name>
</gene>
<keyword evidence="1" id="KW-0808">Transferase</keyword>
<organism evidence="1 2">
    <name type="scientific">Frankia torreyi</name>
    <dbReference type="NCBI Taxonomy" id="1856"/>
    <lineage>
        <taxon>Bacteria</taxon>
        <taxon>Bacillati</taxon>
        <taxon>Actinomycetota</taxon>
        <taxon>Actinomycetes</taxon>
        <taxon>Frankiales</taxon>
        <taxon>Frankiaceae</taxon>
        <taxon>Frankia</taxon>
    </lineage>
</organism>
<reference evidence="2" key="1">
    <citation type="submission" date="2015-02" db="EMBL/GenBank/DDBJ databases">
        <title>Draft Genome of Frankia sp. CpI1-S.</title>
        <authorList>
            <person name="Oshone R.T."/>
            <person name="Ngom M."/>
            <person name="Ghodhbane-Gtari F."/>
            <person name="Gtari M."/>
            <person name="Morris K."/>
            <person name="Thomas K."/>
            <person name="Sen A."/>
            <person name="Tisa L.S."/>
        </authorList>
    </citation>
    <scope>NUCLEOTIDE SEQUENCE [LARGE SCALE GENOMIC DNA]</scope>
    <source>
        <strain evidence="2">CpI1-S</strain>
    </source>
</reference>
<dbReference type="AlphaFoldDB" id="A0A0D8BB16"/>
<protein>
    <submittedName>
        <fullName evidence="1">Putative aminoglycoside phosphotransferase</fullName>
    </submittedName>
</protein>
<name>A0A0D8BB16_9ACTN</name>
<dbReference type="PATRIC" id="fig|1502723.3.peg.4024"/>
<comment type="caution">
    <text evidence="1">The sequence shown here is derived from an EMBL/GenBank/DDBJ whole genome shotgun (WGS) entry which is preliminary data.</text>
</comment>
<proteinExistence type="predicted"/>
<dbReference type="GO" id="GO:0016740">
    <property type="term" value="F:transferase activity"/>
    <property type="evidence" value="ECO:0007669"/>
    <property type="project" value="UniProtKB-KW"/>
</dbReference>
<dbReference type="SUPFAM" id="SSF56112">
    <property type="entry name" value="Protein kinase-like (PK-like)"/>
    <property type="match status" value="1"/>
</dbReference>
<dbReference type="RefSeq" id="WP_242419307.1">
    <property type="nucleotide sequence ID" value="NZ_JYFN01000038.1"/>
</dbReference>
<dbReference type="InterPro" id="IPR011009">
    <property type="entry name" value="Kinase-like_dom_sf"/>
</dbReference>
<dbReference type="Proteomes" id="UP000032545">
    <property type="component" value="Unassembled WGS sequence"/>
</dbReference>
<accession>A0A0D8BB16</accession>
<sequence length="486" mass="53232">MYGHLFSPDTLDDLDLGDVTEKDLRIPRESAALAALNRVEMSEEISDIGPAWFFPTTARVVFDLDADDAERIDALYRGGFFNEYRRLTTVKAHAALGGRFVHGCQSSPNMSGGAVVPYGVDLTRFRTDLGAFKRDWIDRILALTGPVPAACPCPPADRPETVPRLTGRSRPARCGEPLGETLMDALSPLLADLAELAHLGSPVARVHVRAWALSGVERVRFAGDREMIFKWAREPFTAEADVLRHVRGQGVPVPVVFASVVRGGRLGVLMEDLGDADREATMADAATAAVTVHEAKPADALPVLDRVALTALPGQAIAGLEELRAAGRWTESTDLDEPLARLADHADRLADGVELAPFGLCHSEFHPTSLHVRDDGWHLLDWARSFIGPGLLDLASWQGTQQPADSASLRRLIWAYIRAGGAAEASRSRAGLPAERWALGWHRLWIIAWYLEQATTWMPSFDQDTFTATVIRRHLHEAGTFLWTPS</sequence>
<keyword evidence="2" id="KW-1185">Reference proteome</keyword>
<dbReference type="EMBL" id="JYFN01000038">
    <property type="protein sequence ID" value="KJE21371.1"/>
    <property type="molecule type" value="Genomic_DNA"/>
</dbReference>